<gene>
    <name evidence="2" type="ORF">MMYC01_204357</name>
</gene>
<keyword evidence="1" id="KW-0472">Membrane</keyword>
<proteinExistence type="predicted"/>
<evidence type="ECO:0000256" key="1">
    <source>
        <dbReference type="SAM" id="Phobius"/>
    </source>
</evidence>
<reference evidence="2 3" key="1">
    <citation type="journal article" date="2016" name="Genome Announc.">
        <title>Genome Sequence of Madurella mycetomatis mm55, Isolated from a Human Mycetoma Case in Sudan.</title>
        <authorList>
            <person name="Smit S."/>
            <person name="Derks M.F."/>
            <person name="Bervoets S."/>
            <person name="Fahal A."/>
            <person name="van Leeuwen W."/>
            <person name="van Belkum A."/>
            <person name="van de Sande W.W."/>
        </authorList>
    </citation>
    <scope>NUCLEOTIDE SEQUENCE [LARGE SCALE GENOMIC DNA]</scope>
    <source>
        <strain evidence="3">mm55</strain>
    </source>
</reference>
<dbReference type="VEuPathDB" id="FungiDB:MMYC01_204357"/>
<organism evidence="2 3">
    <name type="scientific">Madurella mycetomatis</name>
    <dbReference type="NCBI Taxonomy" id="100816"/>
    <lineage>
        <taxon>Eukaryota</taxon>
        <taxon>Fungi</taxon>
        <taxon>Dikarya</taxon>
        <taxon>Ascomycota</taxon>
        <taxon>Pezizomycotina</taxon>
        <taxon>Sordariomycetes</taxon>
        <taxon>Sordariomycetidae</taxon>
        <taxon>Sordariales</taxon>
        <taxon>Sordariales incertae sedis</taxon>
        <taxon>Madurella</taxon>
    </lineage>
</organism>
<keyword evidence="3" id="KW-1185">Reference proteome</keyword>
<dbReference type="AlphaFoldDB" id="A0A175W5S7"/>
<name>A0A175W5S7_9PEZI</name>
<evidence type="ECO:0000313" key="2">
    <source>
        <dbReference type="EMBL" id="KXX79108.1"/>
    </source>
</evidence>
<dbReference type="EMBL" id="LCTW02000097">
    <property type="protein sequence ID" value="KXX79108.1"/>
    <property type="molecule type" value="Genomic_DNA"/>
</dbReference>
<sequence>MTQDRDMNAGDWVSAVSSVVAAVVAIVTLVTVYIGAMQLLSQNRMYRLGLSWRSLGPWQRLCSKWALFFLQRRISTPTVNLKSLVDGQWQPDITFPTGFPKNPKSPRDIEQGQIQAKTTWVNFMQALGIKPEDEDRYEMQDAPELVNGKVPMSWTGKDLVGLCSILGFQSHEGDPSFKNPMPLPAQWSGPLGWLQFRASSNGCVAEFRRRMDLKNQISEELHKYYSENGGDFHKIDMLRSRLWNSINGFALANDRTLFLGGTDRDKRPQDEDDELYATNDDMFRDLTSRDYPDGEIMRKLFGKREKHPKALRREVERNGSNMMRSRPGGDDGDMSGLLDNILQDKEDPANRKEVMRRCPGLLSVTVNGELAYNRGLSVDEKCREYDRKLTLPEDVDHIKYPYNLGNLYMDEELLELMKEALLLHRPDGFYFSPTGLLYMDLRDVYGHIEEQSNRLKQVFPEECIKILRHRGEPKESSLSSGSSVSCFAADDDVCLSFAMELCNGLQNTRKTARACYTVEDMKLIAKAESAVRRLVSRSPGGGEDLIWAILSCRKLSRAVLKKLEKDNNTNFFRDELTIKKQTCGRTILECPALKGCVERDENDDDAKEDDGVFRVPLVSGDKFTGGQIVAAVSVVFITYYWINKKWVTDVTKYDATMPQSVLMC</sequence>
<dbReference type="Proteomes" id="UP000078237">
    <property type="component" value="Unassembled WGS sequence"/>
</dbReference>
<evidence type="ECO:0000313" key="3">
    <source>
        <dbReference type="Proteomes" id="UP000078237"/>
    </source>
</evidence>
<feature type="transmembrane region" description="Helical" evidence="1">
    <location>
        <begin position="623"/>
        <end position="642"/>
    </location>
</feature>
<feature type="transmembrane region" description="Helical" evidence="1">
    <location>
        <begin position="12"/>
        <end position="36"/>
    </location>
</feature>
<accession>A0A175W5S7</accession>
<comment type="caution">
    <text evidence="2">The sequence shown here is derived from an EMBL/GenBank/DDBJ whole genome shotgun (WGS) entry which is preliminary data.</text>
</comment>
<dbReference type="OrthoDB" id="5413544at2759"/>
<keyword evidence="1" id="KW-0812">Transmembrane</keyword>
<keyword evidence="1" id="KW-1133">Transmembrane helix</keyword>
<protein>
    <submittedName>
        <fullName evidence="2">Uncharacterized protein</fullName>
    </submittedName>
</protein>